<dbReference type="EMBL" id="BAABWU010000002">
    <property type="protein sequence ID" value="GAA6195222.1"/>
    <property type="molecule type" value="Genomic_DNA"/>
</dbReference>
<dbReference type="Gene3D" id="3.40.190.290">
    <property type="match status" value="1"/>
</dbReference>
<dbReference type="PRINTS" id="PR00039">
    <property type="entry name" value="HTHLYSR"/>
</dbReference>
<dbReference type="InterPro" id="IPR005119">
    <property type="entry name" value="LysR_subst-bd"/>
</dbReference>
<name>A0ABQ0AH74_9RHOB</name>
<dbReference type="Gene3D" id="1.10.10.10">
    <property type="entry name" value="Winged helix-like DNA-binding domain superfamily/Winged helix DNA-binding domain"/>
    <property type="match status" value="1"/>
</dbReference>
<evidence type="ECO:0000313" key="6">
    <source>
        <dbReference type="EMBL" id="GAA6195222.1"/>
    </source>
</evidence>
<sequence length="303" mass="33842">MIYDGMNLRFRQLQAFHSVIETGTVTGAAAILGISQPAVSNLLHQLERQTRFKLFERDRGRLRATPEANLLFREIDTVVRGFDHVTQAVIDLQNKQAGQLQVASQHSMSFGFMPKLIAEFARDRPDMSISFQSQYSSKVQEWVISGLFEIGICETPLLHDGLVAHPIRVETSVALPAGSPLAQHEVLTPALLEGAPFLVMGPDHITHRRLREAFVQAGVPLKTRVHAQLFKNLLSFVKEGMGVALLDPFVLDFDREGGFVSRRFRPQILMEMAVITSATRPLSAIGQEFLALLRSELQPYCID</sequence>
<keyword evidence="4" id="KW-0804">Transcription</keyword>
<dbReference type="InterPro" id="IPR000847">
    <property type="entry name" value="LysR_HTH_N"/>
</dbReference>
<accession>A0ABQ0AH74</accession>
<proteinExistence type="inferred from homology"/>
<evidence type="ECO:0000256" key="1">
    <source>
        <dbReference type="ARBA" id="ARBA00009437"/>
    </source>
</evidence>
<gene>
    <name evidence="6" type="ORF">NBRC116598_06660</name>
</gene>
<evidence type="ECO:0000256" key="4">
    <source>
        <dbReference type="ARBA" id="ARBA00023163"/>
    </source>
</evidence>
<comment type="caution">
    <text evidence="6">The sequence shown here is derived from an EMBL/GenBank/DDBJ whole genome shotgun (WGS) entry which is preliminary data.</text>
</comment>
<protein>
    <submittedName>
        <fullName evidence="6">LysR family transcriptional regulator</fullName>
    </submittedName>
</protein>
<evidence type="ECO:0000259" key="5">
    <source>
        <dbReference type="PROSITE" id="PS50931"/>
    </source>
</evidence>
<comment type="similarity">
    <text evidence="1">Belongs to the LysR transcriptional regulatory family.</text>
</comment>
<dbReference type="PROSITE" id="PS50931">
    <property type="entry name" value="HTH_LYSR"/>
    <property type="match status" value="1"/>
</dbReference>
<keyword evidence="3" id="KW-0238">DNA-binding</keyword>
<keyword evidence="7" id="KW-1185">Reference proteome</keyword>
<evidence type="ECO:0000313" key="7">
    <source>
        <dbReference type="Proteomes" id="UP001441944"/>
    </source>
</evidence>
<dbReference type="InterPro" id="IPR036388">
    <property type="entry name" value="WH-like_DNA-bd_sf"/>
</dbReference>
<dbReference type="Pfam" id="PF03466">
    <property type="entry name" value="LysR_substrate"/>
    <property type="match status" value="1"/>
</dbReference>
<dbReference type="PANTHER" id="PTHR30427">
    <property type="entry name" value="TRANSCRIPTIONAL ACTIVATOR PROTEIN LYSR"/>
    <property type="match status" value="1"/>
</dbReference>
<feature type="domain" description="HTH lysR-type" evidence="5">
    <location>
        <begin position="8"/>
        <end position="65"/>
    </location>
</feature>
<keyword evidence="2" id="KW-0805">Transcription regulation</keyword>
<dbReference type="SUPFAM" id="SSF46785">
    <property type="entry name" value="Winged helix' DNA-binding domain"/>
    <property type="match status" value="1"/>
</dbReference>
<evidence type="ECO:0000256" key="2">
    <source>
        <dbReference type="ARBA" id="ARBA00023015"/>
    </source>
</evidence>
<dbReference type="PANTHER" id="PTHR30427:SF1">
    <property type="entry name" value="TRANSCRIPTIONAL ACTIVATOR PROTEIN LYSR"/>
    <property type="match status" value="1"/>
</dbReference>
<dbReference type="SUPFAM" id="SSF53850">
    <property type="entry name" value="Periplasmic binding protein-like II"/>
    <property type="match status" value="1"/>
</dbReference>
<reference evidence="6 7" key="1">
    <citation type="submission" date="2024-04" db="EMBL/GenBank/DDBJ databases">
        <title>Draft genome sequence of Pseudophaeobacter arcticus NBRC 116598.</title>
        <authorList>
            <person name="Miyakawa T."/>
            <person name="Kusuya Y."/>
            <person name="Miura T."/>
        </authorList>
    </citation>
    <scope>NUCLEOTIDE SEQUENCE [LARGE SCALE GENOMIC DNA]</scope>
    <source>
        <strain evidence="6 7">SU-CL00105</strain>
    </source>
</reference>
<organism evidence="6 7">
    <name type="scientific">Pseudophaeobacter arcticus</name>
    <dbReference type="NCBI Taxonomy" id="385492"/>
    <lineage>
        <taxon>Bacteria</taxon>
        <taxon>Pseudomonadati</taxon>
        <taxon>Pseudomonadota</taxon>
        <taxon>Alphaproteobacteria</taxon>
        <taxon>Rhodobacterales</taxon>
        <taxon>Paracoccaceae</taxon>
        <taxon>Pseudophaeobacter</taxon>
    </lineage>
</organism>
<dbReference type="Proteomes" id="UP001441944">
    <property type="component" value="Unassembled WGS sequence"/>
</dbReference>
<dbReference type="InterPro" id="IPR036390">
    <property type="entry name" value="WH_DNA-bd_sf"/>
</dbReference>
<evidence type="ECO:0000256" key="3">
    <source>
        <dbReference type="ARBA" id="ARBA00023125"/>
    </source>
</evidence>
<dbReference type="Pfam" id="PF00126">
    <property type="entry name" value="HTH_1"/>
    <property type="match status" value="1"/>
</dbReference>